<dbReference type="PROSITE" id="PS00629">
    <property type="entry name" value="IMP_1"/>
    <property type="match status" value="1"/>
</dbReference>
<dbReference type="Gene3D" id="3.30.540.10">
    <property type="entry name" value="Fructose-1,6-Bisphosphatase, subunit A, domain 1"/>
    <property type="match status" value="1"/>
</dbReference>
<dbReference type="EMBL" id="JBAMMX010000010">
    <property type="protein sequence ID" value="KAK6931939.1"/>
    <property type="molecule type" value="Genomic_DNA"/>
</dbReference>
<dbReference type="InterPro" id="IPR020583">
    <property type="entry name" value="Inositol_monoP_metal-BS"/>
</dbReference>
<dbReference type="Proteomes" id="UP001370490">
    <property type="component" value="Unassembled WGS sequence"/>
</dbReference>
<feature type="binding site" evidence="6">
    <location>
        <position position="175"/>
    </location>
    <ligand>
        <name>Mg(2+)</name>
        <dbReference type="ChEBI" id="CHEBI:18420"/>
        <label>1</label>
        <note>catalytic</note>
    </ligand>
</feature>
<gene>
    <name evidence="7" type="ORF">RJ641_001563</name>
</gene>
<keyword evidence="8" id="KW-1185">Reference proteome</keyword>
<evidence type="ECO:0000256" key="2">
    <source>
        <dbReference type="ARBA" id="ARBA00009759"/>
    </source>
</evidence>
<feature type="binding site" evidence="6">
    <location>
        <position position="176"/>
    </location>
    <ligand>
        <name>Mg(2+)</name>
        <dbReference type="ChEBI" id="CHEBI:18420"/>
        <label>1</label>
        <note>catalytic</note>
    </ligand>
</feature>
<comment type="similarity">
    <text evidence="2">Belongs to the inositol monophosphatase superfamily.</text>
</comment>
<feature type="binding site" evidence="6">
    <location>
        <position position="173"/>
    </location>
    <ligand>
        <name>Mg(2+)</name>
        <dbReference type="ChEBI" id="CHEBI:18420"/>
        <label>1</label>
        <note>catalytic</note>
    </ligand>
</feature>
<dbReference type="GO" id="GO:0046872">
    <property type="term" value="F:metal ion binding"/>
    <property type="evidence" value="ECO:0007669"/>
    <property type="project" value="UniProtKB-KW"/>
</dbReference>
<dbReference type="GO" id="GO:0008934">
    <property type="term" value="F:inositol monophosphate 1-phosphatase activity"/>
    <property type="evidence" value="ECO:0007669"/>
    <property type="project" value="TreeGrafter"/>
</dbReference>
<dbReference type="PANTHER" id="PTHR20854:SF17">
    <property type="entry name" value="PHOSPHATASE IMPL1, CHLOROPLASTIC"/>
    <property type="match status" value="1"/>
</dbReference>
<dbReference type="FunFam" id="3.30.540.10:FF:000003">
    <property type="entry name" value="Inositol-1-monophosphatase"/>
    <property type="match status" value="1"/>
</dbReference>
<sequence>MINSLLSSTPIPLKFRQIPTSINHLNTSLPNNLCPNFKSLNRFQGIQVLSGGASNSRLPCTKAVLSELPNQKVYPKIGAQTTGPVSSYHLLEVVESAARTGAQAGALQVVMDAVNKPRNITYKGLTDLVTDTDKKSEVAILEVVRENFSDHLILGEEGGLIGDASSEYLWCIDPLDGTTNFAHSYPSFAVSVGVLFRGRPAAAAV</sequence>
<comment type="cofactor">
    <cofactor evidence="1 6">
        <name>Mg(2+)</name>
        <dbReference type="ChEBI" id="CHEBI:18420"/>
    </cofactor>
</comment>
<organism evidence="7 8">
    <name type="scientific">Dillenia turbinata</name>
    <dbReference type="NCBI Taxonomy" id="194707"/>
    <lineage>
        <taxon>Eukaryota</taxon>
        <taxon>Viridiplantae</taxon>
        <taxon>Streptophyta</taxon>
        <taxon>Embryophyta</taxon>
        <taxon>Tracheophyta</taxon>
        <taxon>Spermatophyta</taxon>
        <taxon>Magnoliopsida</taxon>
        <taxon>eudicotyledons</taxon>
        <taxon>Gunneridae</taxon>
        <taxon>Pentapetalae</taxon>
        <taxon>Dilleniales</taxon>
        <taxon>Dilleniaceae</taxon>
        <taxon>Dillenia</taxon>
    </lineage>
</organism>
<keyword evidence="4" id="KW-0378">Hydrolase</keyword>
<evidence type="ECO:0000256" key="1">
    <source>
        <dbReference type="ARBA" id="ARBA00001946"/>
    </source>
</evidence>
<dbReference type="Pfam" id="PF00459">
    <property type="entry name" value="Inositol_P"/>
    <property type="match status" value="1"/>
</dbReference>
<feature type="binding site" evidence="6">
    <location>
        <position position="156"/>
    </location>
    <ligand>
        <name>Mg(2+)</name>
        <dbReference type="ChEBI" id="CHEBI:18420"/>
        <label>1</label>
        <note>catalytic</note>
    </ligand>
</feature>
<protein>
    <submittedName>
        <fullName evidence="7">Inositol monophosphatase-like</fullName>
    </submittedName>
</protein>
<evidence type="ECO:0000256" key="5">
    <source>
        <dbReference type="ARBA" id="ARBA00022842"/>
    </source>
</evidence>
<dbReference type="PRINTS" id="PR00377">
    <property type="entry name" value="IMPHPHTASES"/>
</dbReference>
<name>A0AAN8VHR8_9MAGN</name>
<comment type="caution">
    <text evidence="7">The sequence shown here is derived from an EMBL/GenBank/DDBJ whole genome shotgun (WGS) entry which is preliminary data.</text>
</comment>
<dbReference type="AlphaFoldDB" id="A0AAN8VHR8"/>
<dbReference type="PANTHER" id="PTHR20854">
    <property type="entry name" value="INOSITOL MONOPHOSPHATASE"/>
    <property type="match status" value="1"/>
</dbReference>
<keyword evidence="3 6" id="KW-0479">Metal-binding</keyword>
<dbReference type="GO" id="GO:0006020">
    <property type="term" value="P:inositol metabolic process"/>
    <property type="evidence" value="ECO:0007669"/>
    <property type="project" value="TreeGrafter"/>
</dbReference>
<evidence type="ECO:0000256" key="3">
    <source>
        <dbReference type="ARBA" id="ARBA00022723"/>
    </source>
</evidence>
<evidence type="ECO:0000313" key="7">
    <source>
        <dbReference type="EMBL" id="KAK6931939.1"/>
    </source>
</evidence>
<evidence type="ECO:0000256" key="6">
    <source>
        <dbReference type="PIRSR" id="PIRSR600760-2"/>
    </source>
</evidence>
<accession>A0AAN8VHR8</accession>
<keyword evidence="5 6" id="KW-0460">Magnesium</keyword>
<feature type="non-terminal residue" evidence="7">
    <location>
        <position position="205"/>
    </location>
</feature>
<reference evidence="7 8" key="1">
    <citation type="submission" date="2023-12" db="EMBL/GenBank/DDBJ databases">
        <title>A high-quality genome assembly for Dillenia turbinata (Dilleniales).</title>
        <authorList>
            <person name="Chanderbali A."/>
        </authorList>
    </citation>
    <scope>NUCLEOTIDE SEQUENCE [LARGE SCALE GENOMIC DNA]</scope>
    <source>
        <strain evidence="7">LSX21</strain>
        <tissue evidence="7">Leaf</tissue>
    </source>
</reference>
<dbReference type="SUPFAM" id="SSF56655">
    <property type="entry name" value="Carbohydrate phosphatase"/>
    <property type="match status" value="1"/>
</dbReference>
<dbReference type="GO" id="GO:0007165">
    <property type="term" value="P:signal transduction"/>
    <property type="evidence" value="ECO:0007669"/>
    <property type="project" value="TreeGrafter"/>
</dbReference>
<evidence type="ECO:0000256" key="4">
    <source>
        <dbReference type="ARBA" id="ARBA00022801"/>
    </source>
</evidence>
<evidence type="ECO:0000313" key="8">
    <source>
        <dbReference type="Proteomes" id="UP001370490"/>
    </source>
</evidence>
<dbReference type="InterPro" id="IPR000760">
    <property type="entry name" value="Inositol_monophosphatase-like"/>
</dbReference>
<proteinExistence type="inferred from homology"/>